<keyword evidence="1" id="KW-0472">Membrane</keyword>
<dbReference type="EMBL" id="BTSX01000004">
    <property type="protein sequence ID" value="GMS96287.1"/>
    <property type="molecule type" value="Genomic_DNA"/>
</dbReference>
<evidence type="ECO:0000256" key="1">
    <source>
        <dbReference type="SAM" id="Phobius"/>
    </source>
</evidence>
<name>A0AAV5TQ24_9BILA</name>
<feature type="chain" id="PRO_5043484437" description="Activin types I and II receptor domain-containing protein" evidence="2">
    <location>
        <begin position="19"/>
        <end position="215"/>
    </location>
</feature>
<keyword evidence="2" id="KW-0732">Signal</keyword>
<evidence type="ECO:0000313" key="3">
    <source>
        <dbReference type="EMBL" id="GMS96287.1"/>
    </source>
</evidence>
<keyword evidence="4" id="KW-1185">Reference proteome</keyword>
<feature type="signal peptide" evidence="2">
    <location>
        <begin position="1"/>
        <end position="18"/>
    </location>
</feature>
<evidence type="ECO:0008006" key="5">
    <source>
        <dbReference type="Google" id="ProtNLM"/>
    </source>
</evidence>
<dbReference type="AlphaFoldDB" id="A0AAV5TQ24"/>
<keyword evidence="1" id="KW-0812">Transmembrane</keyword>
<accession>A0AAV5TQ24</accession>
<evidence type="ECO:0000313" key="4">
    <source>
        <dbReference type="Proteomes" id="UP001432027"/>
    </source>
</evidence>
<proteinExistence type="predicted"/>
<sequence>MHLRLLLSVLLIATVANCLDDSPRCYKGRELNALLSMPCDALKDVDKVLCETGTCHDLGRSLPPDALFCCCSQKHPSSAMKLILVFSVLVSTAAALHCFVGTLLLDSYNKLPTKDCGDIDQCINGTMENEDGGLFMAGCDQLVIATYGSPDRQVVTCPKNEATNTCNSIDVVGADNVTSKVTRCCCNDDWCNKSAFGIHSIAVPLMVLSAIKWII</sequence>
<gene>
    <name evidence="3" type="ORF">PENTCL1PPCAC_18462</name>
</gene>
<dbReference type="Proteomes" id="UP001432027">
    <property type="component" value="Unassembled WGS sequence"/>
</dbReference>
<reference evidence="3" key="1">
    <citation type="submission" date="2023-10" db="EMBL/GenBank/DDBJ databases">
        <title>Genome assembly of Pristionchus species.</title>
        <authorList>
            <person name="Yoshida K."/>
            <person name="Sommer R.J."/>
        </authorList>
    </citation>
    <scope>NUCLEOTIDE SEQUENCE</scope>
    <source>
        <strain evidence="3">RS0144</strain>
    </source>
</reference>
<feature type="transmembrane region" description="Helical" evidence="1">
    <location>
        <begin position="82"/>
        <end position="105"/>
    </location>
</feature>
<comment type="caution">
    <text evidence="3">The sequence shown here is derived from an EMBL/GenBank/DDBJ whole genome shotgun (WGS) entry which is preliminary data.</text>
</comment>
<protein>
    <recommendedName>
        <fullName evidence="5">Activin types I and II receptor domain-containing protein</fullName>
    </recommendedName>
</protein>
<evidence type="ECO:0000256" key="2">
    <source>
        <dbReference type="SAM" id="SignalP"/>
    </source>
</evidence>
<organism evidence="3 4">
    <name type="scientific">Pristionchus entomophagus</name>
    <dbReference type="NCBI Taxonomy" id="358040"/>
    <lineage>
        <taxon>Eukaryota</taxon>
        <taxon>Metazoa</taxon>
        <taxon>Ecdysozoa</taxon>
        <taxon>Nematoda</taxon>
        <taxon>Chromadorea</taxon>
        <taxon>Rhabditida</taxon>
        <taxon>Rhabditina</taxon>
        <taxon>Diplogasteromorpha</taxon>
        <taxon>Diplogasteroidea</taxon>
        <taxon>Neodiplogasteridae</taxon>
        <taxon>Pristionchus</taxon>
    </lineage>
</organism>
<keyword evidence="1" id="KW-1133">Transmembrane helix</keyword>